<dbReference type="AlphaFoldDB" id="A0A809RCI4"/>
<evidence type="ECO:0000256" key="1">
    <source>
        <dbReference type="SAM" id="MobiDB-lite"/>
    </source>
</evidence>
<reference evidence="2" key="1">
    <citation type="journal article" name="DNA Res.">
        <title>The physiological potential of anammox bacteria as revealed by their core genome structure.</title>
        <authorList>
            <person name="Okubo T."/>
            <person name="Toyoda A."/>
            <person name="Fukuhara K."/>
            <person name="Uchiyama I."/>
            <person name="Harigaya Y."/>
            <person name="Kuroiwa M."/>
            <person name="Suzuki T."/>
            <person name="Murakami Y."/>
            <person name="Suwa Y."/>
            <person name="Takami H."/>
        </authorList>
    </citation>
    <scope>NUCLEOTIDE SEQUENCE</scope>
    <source>
        <strain evidence="2">317325-2</strain>
    </source>
</reference>
<organism evidence="2 3">
    <name type="scientific">Candidatus Nitrosymbiomonas proteolyticus</name>
    <dbReference type="NCBI Taxonomy" id="2608984"/>
    <lineage>
        <taxon>Bacteria</taxon>
        <taxon>Bacillati</taxon>
        <taxon>Armatimonadota</taxon>
        <taxon>Armatimonadota incertae sedis</taxon>
        <taxon>Candidatus Nitrosymbiomonas</taxon>
    </lineage>
</organism>
<sequence>MGNNKKEGPFSGTRPIPAPPPPPPTYAKVTAGGSLQFTYELEWTRRRGVDRHIQVQCFLLLPPRIRNEKSVPRVRIEDVVEEPTIRKAVPAGSKAMPMEVKTRAGLKGVHRVLVVATVGSITGYRLMKVIGK</sequence>
<dbReference type="Proteomes" id="UP000662873">
    <property type="component" value="Chromosome"/>
</dbReference>
<accession>A0A809RCI4</accession>
<name>A0A809RCI4_9BACT</name>
<feature type="compositionally biased region" description="Pro residues" evidence="1">
    <location>
        <begin position="16"/>
        <end position="25"/>
    </location>
</feature>
<dbReference type="EMBL" id="AP021858">
    <property type="protein sequence ID" value="BBO24358.1"/>
    <property type="molecule type" value="Genomic_DNA"/>
</dbReference>
<feature type="region of interest" description="Disordered" evidence="1">
    <location>
        <begin position="1"/>
        <end position="29"/>
    </location>
</feature>
<evidence type="ECO:0000313" key="3">
    <source>
        <dbReference type="Proteomes" id="UP000662873"/>
    </source>
</evidence>
<gene>
    <name evidence="2" type="ORF">NPRO_19530</name>
</gene>
<protein>
    <submittedName>
        <fullName evidence="2">Uncharacterized protein</fullName>
    </submittedName>
</protein>
<proteinExistence type="predicted"/>
<dbReference type="KEGG" id="npy:NPRO_19530"/>
<evidence type="ECO:0000313" key="2">
    <source>
        <dbReference type="EMBL" id="BBO24358.1"/>
    </source>
</evidence>